<reference evidence="2 3" key="1">
    <citation type="submission" date="2019-07" db="EMBL/GenBank/DDBJ databases">
        <title>Whole genome shotgun sequence of Novosphingobium sediminis NBRC 106119.</title>
        <authorList>
            <person name="Hosoyama A."/>
            <person name="Uohara A."/>
            <person name="Ohji S."/>
            <person name="Ichikawa N."/>
        </authorList>
    </citation>
    <scope>NUCLEOTIDE SEQUENCE [LARGE SCALE GENOMIC DNA]</scope>
    <source>
        <strain evidence="2 3">NBRC 106119</strain>
    </source>
</reference>
<accession>A0A512AL63</accession>
<proteinExistence type="predicted"/>
<sequence length="295" mass="30825">MRKSPVFPALACVLGALVSAAPAAARDLVSFDSGKLILTNGITTIEGSGGGGLATWATISGMGTDRAVGISAHVTGVELPDFRLDTHGIAAGIRDRVELAYARQNFNTRNVGAALGLGRGFQFNQDIFSAKVRLAGDLVYGPGWLPQVSVGVEHKRSLDAAVVRAVGAKASAGTDFTVSATKLFLGASVLANATVRWTKANQFGLLGFGGDKRAGRSVQFEGSLGYMVTSRLVVGGEWRTRPDNLGIAREDDAKDLFAAWAVARHVTVTAAYVDVGSVATFKNQRGGLLSLQLAY</sequence>
<dbReference type="Proteomes" id="UP000321464">
    <property type="component" value="Unassembled WGS sequence"/>
</dbReference>
<dbReference type="InterPro" id="IPR021393">
    <property type="entry name" value="DUF3034"/>
</dbReference>
<dbReference type="Pfam" id="PF11231">
    <property type="entry name" value="DUF3034"/>
    <property type="match status" value="1"/>
</dbReference>
<comment type="caution">
    <text evidence="2">The sequence shown here is derived from an EMBL/GenBank/DDBJ whole genome shotgun (WGS) entry which is preliminary data.</text>
</comment>
<dbReference type="OrthoDB" id="9126735at2"/>
<feature type="chain" id="PRO_5021868820" description="DUF3034 domain-containing protein" evidence="1">
    <location>
        <begin position="26"/>
        <end position="295"/>
    </location>
</feature>
<evidence type="ECO:0000313" key="2">
    <source>
        <dbReference type="EMBL" id="GEO00452.1"/>
    </source>
</evidence>
<protein>
    <recommendedName>
        <fullName evidence="4">DUF3034 domain-containing protein</fullName>
    </recommendedName>
</protein>
<organism evidence="2 3">
    <name type="scientific">Novosphingobium sediminis</name>
    <dbReference type="NCBI Taxonomy" id="707214"/>
    <lineage>
        <taxon>Bacteria</taxon>
        <taxon>Pseudomonadati</taxon>
        <taxon>Pseudomonadota</taxon>
        <taxon>Alphaproteobacteria</taxon>
        <taxon>Sphingomonadales</taxon>
        <taxon>Sphingomonadaceae</taxon>
        <taxon>Novosphingobium</taxon>
    </lineage>
</organism>
<keyword evidence="1" id="KW-0732">Signal</keyword>
<dbReference type="AlphaFoldDB" id="A0A512AL63"/>
<feature type="signal peptide" evidence="1">
    <location>
        <begin position="1"/>
        <end position="25"/>
    </location>
</feature>
<evidence type="ECO:0000313" key="3">
    <source>
        <dbReference type="Proteomes" id="UP000321464"/>
    </source>
</evidence>
<keyword evidence="3" id="KW-1185">Reference proteome</keyword>
<evidence type="ECO:0008006" key="4">
    <source>
        <dbReference type="Google" id="ProtNLM"/>
    </source>
</evidence>
<dbReference type="EMBL" id="BJYR01000015">
    <property type="protein sequence ID" value="GEO00452.1"/>
    <property type="molecule type" value="Genomic_DNA"/>
</dbReference>
<name>A0A512AL63_9SPHN</name>
<evidence type="ECO:0000256" key="1">
    <source>
        <dbReference type="SAM" id="SignalP"/>
    </source>
</evidence>
<dbReference type="RefSeq" id="WP_147159771.1">
    <property type="nucleotide sequence ID" value="NZ_BJYR01000015.1"/>
</dbReference>
<gene>
    <name evidence="2" type="ORF">NSE01_22840</name>
</gene>